<proteinExistence type="predicted"/>
<sequence>MSDEILQLAIILFLLSMICERIADFLKHYLCGNKFLGINDTLTRNPGNDIEEKAREYRIMKINVWSGILVAAIIKADMIMIFSKMKNPGETLGWNTFGQFYEDPLDKVLLVPGILLTGCFISFGSKFWHDLVDILYQIKNAKRVASDSETYKIDATTDLEKAAITYQSSFIQSAYIDAKIIYMAHKNVKAISLKRNENGYYLEVTVSNADAPTDPYFTYRSPEGLYHTIPVKTIFLGEGDMIMAHNIDLSSKIFDTNQSGNWGTLGIIVKPLEKNSAKRYLLTCCHNVIKPLSNLPYTDDPAKIVTAATTDNNTKIGIGKVYKAVRDREADAALIEIDPAMVNKISKYIPKIGTPLKPRIVTDDDENKVMAYMFGAKTGPQSGRTQGMVTSAHSTIKVTYNSTEEFEIINTIAISNNGKAISEPGDSGACVVDGKYNVLGIVVAGSSEVTYILPIRTLLSKFEVQLA</sequence>
<feature type="transmembrane region" description="Helical" evidence="1">
    <location>
        <begin position="62"/>
        <end position="82"/>
    </location>
</feature>
<keyword evidence="1" id="KW-0472">Membrane</keyword>
<gene>
    <name evidence="2" type="ORF">AAEO56_18745</name>
</gene>
<reference evidence="2 3" key="1">
    <citation type="submission" date="2024-04" db="EMBL/GenBank/DDBJ databases">
        <title>Flavobacterium sp. DGU11 16S ribosomal RNA gene Genome sequencing and assembly.</title>
        <authorList>
            <person name="Park S."/>
        </authorList>
    </citation>
    <scope>NUCLEOTIDE SEQUENCE [LARGE SCALE GENOMIC DNA]</scope>
    <source>
        <strain evidence="2 3">DGU11</strain>
    </source>
</reference>
<comment type="caution">
    <text evidence="2">The sequence shown here is derived from an EMBL/GenBank/DDBJ whole genome shotgun (WGS) entry which is preliminary data.</text>
</comment>
<name>A0ABU9I1L1_9FLAO</name>
<dbReference type="EMBL" id="JBBYHR010000014">
    <property type="protein sequence ID" value="MEL1246318.1"/>
    <property type="molecule type" value="Genomic_DNA"/>
</dbReference>
<evidence type="ECO:0000313" key="2">
    <source>
        <dbReference type="EMBL" id="MEL1246318.1"/>
    </source>
</evidence>
<accession>A0ABU9I1L1</accession>
<evidence type="ECO:0000313" key="3">
    <source>
        <dbReference type="Proteomes" id="UP001464555"/>
    </source>
</evidence>
<protein>
    <recommendedName>
        <fullName evidence="4">Trypsin-like peptidase domain-containing protein</fullName>
    </recommendedName>
</protein>
<keyword evidence="1" id="KW-0812">Transmembrane</keyword>
<keyword evidence="1" id="KW-1133">Transmembrane helix</keyword>
<dbReference type="Gene3D" id="2.40.10.120">
    <property type="match status" value="1"/>
</dbReference>
<dbReference type="InterPro" id="IPR009003">
    <property type="entry name" value="Peptidase_S1_PA"/>
</dbReference>
<organism evidence="2 3">
    <name type="scientific">Flavobacterium arundinis</name>
    <dbReference type="NCBI Taxonomy" id="3139143"/>
    <lineage>
        <taxon>Bacteria</taxon>
        <taxon>Pseudomonadati</taxon>
        <taxon>Bacteroidota</taxon>
        <taxon>Flavobacteriia</taxon>
        <taxon>Flavobacteriales</taxon>
        <taxon>Flavobacteriaceae</taxon>
        <taxon>Flavobacterium</taxon>
    </lineage>
</organism>
<dbReference type="RefSeq" id="WP_341698613.1">
    <property type="nucleotide sequence ID" value="NZ_JBBYHR010000014.1"/>
</dbReference>
<dbReference type="SUPFAM" id="SSF50494">
    <property type="entry name" value="Trypsin-like serine proteases"/>
    <property type="match status" value="1"/>
</dbReference>
<keyword evidence="3" id="KW-1185">Reference proteome</keyword>
<evidence type="ECO:0000256" key="1">
    <source>
        <dbReference type="SAM" id="Phobius"/>
    </source>
</evidence>
<feature type="transmembrane region" description="Helical" evidence="1">
    <location>
        <begin position="6"/>
        <end position="26"/>
    </location>
</feature>
<dbReference type="Proteomes" id="UP001464555">
    <property type="component" value="Unassembled WGS sequence"/>
</dbReference>
<evidence type="ECO:0008006" key="4">
    <source>
        <dbReference type="Google" id="ProtNLM"/>
    </source>
</evidence>